<dbReference type="Proteomes" id="UP000001946">
    <property type="component" value="Chromosome"/>
</dbReference>
<evidence type="ECO:0000313" key="3">
    <source>
        <dbReference type="Proteomes" id="UP000001946"/>
    </source>
</evidence>
<dbReference type="GO" id="GO:0003677">
    <property type="term" value="F:DNA binding"/>
    <property type="evidence" value="ECO:0007669"/>
    <property type="project" value="InterPro"/>
</dbReference>
<proteinExistence type="predicted"/>
<dbReference type="EMBL" id="AP008230">
    <property type="protein sequence ID" value="BAE83210.1"/>
    <property type="molecule type" value="Genomic_DNA"/>
</dbReference>
<dbReference type="Gene3D" id="1.10.357.10">
    <property type="entry name" value="Tetracycline Repressor, domain 2"/>
    <property type="match status" value="1"/>
</dbReference>
<protein>
    <recommendedName>
        <fullName evidence="1">Resolvase HTH domain-containing protein</fullName>
    </recommendedName>
</protein>
<dbReference type="eggNOG" id="COG1309">
    <property type="taxonomic scope" value="Bacteria"/>
</dbReference>
<dbReference type="STRING" id="138119.DSY1421"/>
<dbReference type="KEGG" id="dsy:DSY1421"/>
<dbReference type="InterPro" id="IPR009057">
    <property type="entry name" value="Homeodomain-like_sf"/>
</dbReference>
<dbReference type="HOGENOM" id="CLU_087539_2_0_9"/>
<feature type="domain" description="Resolvase HTH" evidence="1">
    <location>
        <begin position="45"/>
        <end position="67"/>
    </location>
</feature>
<evidence type="ECO:0000313" key="2">
    <source>
        <dbReference type="EMBL" id="BAE83210.1"/>
    </source>
</evidence>
<dbReference type="InterPro" id="IPR006120">
    <property type="entry name" value="Resolvase_HTH_dom"/>
</dbReference>
<accession>Q24XN2</accession>
<dbReference type="Pfam" id="PF02796">
    <property type="entry name" value="HTH_7"/>
    <property type="match status" value="1"/>
</dbReference>
<keyword evidence="3" id="KW-1185">Reference proteome</keyword>
<organism evidence="2 3">
    <name type="scientific">Desulfitobacterium hafniense (strain Y51)</name>
    <dbReference type="NCBI Taxonomy" id="138119"/>
    <lineage>
        <taxon>Bacteria</taxon>
        <taxon>Bacillati</taxon>
        <taxon>Bacillota</taxon>
        <taxon>Clostridia</taxon>
        <taxon>Eubacteriales</taxon>
        <taxon>Desulfitobacteriaceae</taxon>
        <taxon>Desulfitobacterium</taxon>
    </lineage>
</organism>
<gene>
    <name evidence="2" type="ordered locus">DSY1421</name>
</gene>
<reference evidence="2 3" key="1">
    <citation type="journal article" date="2006" name="J. Bacteriol.">
        <title>Complete genome sequence of the dehalorespiring bacterium Desulfitobacterium hafniense Y51 and comparison with Dehalococcoides ethenogenes 195.</title>
        <authorList>
            <person name="Nonaka H."/>
            <person name="Keresztes G."/>
            <person name="Shinoda Y."/>
            <person name="Ikenaga Y."/>
            <person name="Abe M."/>
            <person name="Naito K."/>
            <person name="Inatomi K."/>
            <person name="Furukawa K."/>
            <person name="Inui M."/>
            <person name="Yukawa H."/>
        </authorList>
    </citation>
    <scope>NUCLEOTIDE SEQUENCE [LARGE SCALE GENOMIC DNA]</scope>
    <source>
        <strain evidence="2 3">Y51</strain>
    </source>
</reference>
<dbReference type="SUPFAM" id="SSF46689">
    <property type="entry name" value="Homeodomain-like"/>
    <property type="match status" value="1"/>
</dbReference>
<name>Q24XN2_DESHY</name>
<dbReference type="GO" id="GO:0000150">
    <property type="term" value="F:DNA strand exchange activity"/>
    <property type="evidence" value="ECO:0007669"/>
    <property type="project" value="InterPro"/>
</dbReference>
<sequence length="221" mass="25854">MLKVSQVSRRNHNKEQQVMQEYHEVQWRIFHTLGCLLEKTNLDSISTKQLCEESHVSRQTFYRYFHDKYSVVNWHFDLLAEDTLLQIGRTLTWLQAHIKLFAELYKERSVYVYAAHSEDYNAIGKYAYRRSRDIYTGTLTNYIKLSPTKALLFQIDAAALLTSQCMFIWGEKGMREPPEELAALMDTVLPPELKGIFDHNLPSPGLSHNPLTKIEMCQRAH</sequence>
<evidence type="ECO:0000259" key="1">
    <source>
        <dbReference type="Pfam" id="PF02796"/>
    </source>
</evidence>
<dbReference type="AlphaFoldDB" id="Q24XN2"/>